<dbReference type="PANTHER" id="PTHR24292">
    <property type="entry name" value="CYTOCHROME P450"/>
    <property type="match status" value="1"/>
</dbReference>
<evidence type="ECO:0000256" key="4">
    <source>
        <dbReference type="ARBA" id="ARBA00010617"/>
    </source>
</evidence>
<dbReference type="InterPro" id="IPR017972">
    <property type="entry name" value="Cyt_P450_CS"/>
</dbReference>
<dbReference type="GO" id="GO:0004497">
    <property type="term" value="F:monooxygenase activity"/>
    <property type="evidence" value="ECO:0007669"/>
    <property type="project" value="UniProtKB-KW"/>
</dbReference>
<evidence type="ECO:0000256" key="8">
    <source>
        <dbReference type="ARBA" id="ARBA00022848"/>
    </source>
</evidence>
<evidence type="ECO:0000256" key="14">
    <source>
        <dbReference type="RuleBase" id="RU000461"/>
    </source>
</evidence>
<keyword evidence="11 14" id="KW-0503">Monooxygenase</keyword>
<dbReference type="PROSITE" id="PS00086">
    <property type="entry name" value="CYTOCHROME_P450"/>
    <property type="match status" value="1"/>
</dbReference>
<evidence type="ECO:0000256" key="3">
    <source>
        <dbReference type="ARBA" id="ARBA00004406"/>
    </source>
</evidence>
<dbReference type="InterPro" id="IPR036396">
    <property type="entry name" value="Cyt_P450_sf"/>
</dbReference>
<reference evidence="15" key="1">
    <citation type="submission" date="2019-08" db="EMBL/GenBank/DDBJ databases">
        <title>The genome of the North American firefly Photinus pyralis.</title>
        <authorList>
            <consortium name="Photinus pyralis genome working group"/>
            <person name="Fallon T.R."/>
            <person name="Sander Lower S.E."/>
            <person name="Weng J.-K."/>
        </authorList>
    </citation>
    <scope>NUCLEOTIDE SEQUENCE</scope>
    <source>
        <strain evidence="15">TRF0915ILg1</strain>
        <tissue evidence="15">Whole body</tissue>
    </source>
</reference>
<dbReference type="Proteomes" id="UP000801492">
    <property type="component" value="Unassembled WGS sequence"/>
</dbReference>
<keyword evidence="12" id="KW-0472">Membrane</keyword>
<keyword evidence="8" id="KW-0492">Microsome</keyword>
<sequence>MLLSWGVLTLLSTLAILFYFYCTRNFNYWKNKGVPHEKPRFFFGNLIELFFPKETTGRYLEFLYRKYQCPYFGIYSLNQPCLVVKDPTIIKTILMKDFQSFQDRPIFSDEACDPIFTTSLGIIKSPHWKPLRSKLSPIFTSGKMKLMFVLINKCAVNLKQYINTILGDDGLDIKDVAGKYTTDVIATCAFGIEVNSFTNENNRFRIVGKQMFEKTLSRTLQIMCYFFAPSVVKLFNLKFMNPEATSFLRKAFTDTIQQREIVKNKRNDLIDILIDLKNKETQDDEFKFYGDRLVAQAVLFFGAGLESTSTTIAFILHELCINVDIQDRVRKEIKDVTERCGGLTYESLQDMKYLDMVIAEALRRYSLTAFLHRECTTDYRIPKTNLVIEKGTPVLIPLFALQSDPKYFPNPEKFDPERFNNKNRHTIPSGVYLPFGDGPRNCIGERFAQVATRLGIIHIIKNFKVERNSYTKDVLTFEKAPFLRAKGGIHLTFQPL</sequence>
<dbReference type="PANTHER" id="PTHR24292:SF45">
    <property type="entry name" value="CYTOCHROME P450 6G1-RELATED"/>
    <property type="match status" value="1"/>
</dbReference>
<dbReference type="Pfam" id="PF00067">
    <property type="entry name" value="p450"/>
    <property type="match status" value="1"/>
</dbReference>
<feature type="binding site" description="axial binding residue" evidence="13">
    <location>
        <position position="442"/>
    </location>
    <ligand>
        <name>heme</name>
        <dbReference type="ChEBI" id="CHEBI:30413"/>
    </ligand>
    <ligandPart>
        <name>Fe</name>
        <dbReference type="ChEBI" id="CHEBI:18248"/>
    </ligandPart>
</feature>
<keyword evidence="10 13" id="KW-0408">Iron</keyword>
<dbReference type="Gene3D" id="1.10.630.10">
    <property type="entry name" value="Cytochrome P450"/>
    <property type="match status" value="1"/>
</dbReference>
<dbReference type="OrthoDB" id="2789670at2759"/>
<evidence type="ECO:0000256" key="5">
    <source>
        <dbReference type="ARBA" id="ARBA00022617"/>
    </source>
</evidence>
<dbReference type="EMBL" id="VTPC01090972">
    <property type="protein sequence ID" value="KAF2880402.1"/>
    <property type="molecule type" value="Genomic_DNA"/>
</dbReference>
<dbReference type="FunFam" id="1.10.630.10:FF:000042">
    <property type="entry name" value="Cytochrome P450"/>
    <property type="match status" value="1"/>
</dbReference>
<evidence type="ECO:0000256" key="9">
    <source>
        <dbReference type="ARBA" id="ARBA00023002"/>
    </source>
</evidence>
<gene>
    <name evidence="15" type="ORF">ILUMI_25769</name>
</gene>
<keyword evidence="7" id="KW-0256">Endoplasmic reticulum</keyword>
<dbReference type="InterPro" id="IPR050476">
    <property type="entry name" value="Insect_CytP450_Detox"/>
</dbReference>
<dbReference type="AlphaFoldDB" id="A0A8K0C9U7"/>
<keyword evidence="6 13" id="KW-0479">Metal-binding</keyword>
<evidence type="ECO:0000256" key="1">
    <source>
        <dbReference type="ARBA" id="ARBA00001971"/>
    </source>
</evidence>
<evidence type="ECO:0000256" key="10">
    <source>
        <dbReference type="ARBA" id="ARBA00023004"/>
    </source>
</evidence>
<organism evidence="15 16">
    <name type="scientific">Ignelater luminosus</name>
    <name type="common">Cucubano</name>
    <name type="synonym">Pyrophorus luminosus</name>
    <dbReference type="NCBI Taxonomy" id="2038154"/>
    <lineage>
        <taxon>Eukaryota</taxon>
        <taxon>Metazoa</taxon>
        <taxon>Ecdysozoa</taxon>
        <taxon>Arthropoda</taxon>
        <taxon>Hexapoda</taxon>
        <taxon>Insecta</taxon>
        <taxon>Pterygota</taxon>
        <taxon>Neoptera</taxon>
        <taxon>Endopterygota</taxon>
        <taxon>Coleoptera</taxon>
        <taxon>Polyphaga</taxon>
        <taxon>Elateriformia</taxon>
        <taxon>Elateroidea</taxon>
        <taxon>Elateridae</taxon>
        <taxon>Agrypninae</taxon>
        <taxon>Pyrophorini</taxon>
        <taxon>Ignelater</taxon>
    </lineage>
</organism>
<dbReference type="InterPro" id="IPR001128">
    <property type="entry name" value="Cyt_P450"/>
</dbReference>
<keyword evidence="5 13" id="KW-0349">Heme</keyword>
<comment type="caution">
    <text evidence="15">The sequence shown here is derived from an EMBL/GenBank/DDBJ whole genome shotgun (WGS) entry which is preliminary data.</text>
</comment>
<dbReference type="GO" id="GO:0020037">
    <property type="term" value="F:heme binding"/>
    <property type="evidence" value="ECO:0007669"/>
    <property type="project" value="InterPro"/>
</dbReference>
<evidence type="ECO:0000256" key="13">
    <source>
        <dbReference type="PIRSR" id="PIRSR602401-1"/>
    </source>
</evidence>
<dbReference type="InterPro" id="IPR002401">
    <property type="entry name" value="Cyt_P450_E_grp-I"/>
</dbReference>
<proteinExistence type="inferred from homology"/>
<protein>
    <recommendedName>
        <fullName evidence="17">Cytochrome P450</fullName>
    </recommendedName>
</protein>
<evidence type="ECO:0000256" key="11">
    <source>
        <dbReference type="ARBA" id="ARBA00023033"/>
    </source>
</evidence>
<keyword evidence="16" id="KW-1185">Reference proteome</keyword>
<comment type="subcellular location">
    <subcellularLocation>
        <location evidence="3">Endoplasmic reticulum membrane</location>
        <topology evidence="3">Peripheral membrane protein</topology>
    </subcellularLocation>
    <subcellularLocation>
        <location evidence="2">Microsome membrane</location>
        <topology evidence="2">Peripheral membrane protein</topology>
    </subcellularLocation>
</comment>
<dbReference type="PRINTS" id="PR00385">
    <property type="entry name" value="P450"/>
</dbReference>
<name>A0A8K0C9U7_IGNLU</name>
<evidence type="ECO:0008006" key="17">
    <source>
        <dbReference type="Google" id="ProtNLM"/>
    </source>
</evidence>
<dbReference type="PRINTS" id="PR00463">
    <property type="entry name" value="EP450I"/>
</dbReference>
<evidence type="ECO:0000256" key="2">
    <source>
        <dbReference type="ARBA" id="ARBA00004174"/>
    </source>
</evidence>
<comment type="cofactor">
    <cofactor evidence="1 13">
        <name>heme</name>
        <dbReference type="ChEBI" id="CHEBI:30413"/>
    </cofactor>
</comment>
<dbReference type="CDD" id="cd11056">
    <property type="entry name" value="CYP6-like"/>
    <property type="match status" value="1"/>
</dbReference>
<evidence type="ECO:0000256" key="6">
    <source>
        <dbReference type="ARBA" id="ARBA00022723"/>
    </source>
</evidence>
<evidence type="ECO:0000256" key="12">
    <source>
        <dbReference type="ARBA" id="ARBA00023136"/>
    </source>
</evidence>
<dbReference type="GO" id="GO:0005506">
    <property type="term" value="F:iron ion binding"/>
    <property type="evidence" value="ECO:0007669"/>
    <property type="project" value="InterPro"/>
</dbReference>
<keyword evidence="9 14" id="KW-0560">Oxidoreductase</keyword>
<comment type="similarity">
    <text evidence="4 14">Belongs to the cytochrome P450 family.</text>
</comment>
<evidence type="ECO:0000313" key="16">
    <source>
        <dbReference type="Proteomes" id="UP000801492"/>
    </source>
</evidence>
<evidence type="ECO:0000256" key="7">
    <source>
        <dbReference type="ARBA" id="ARBA00022824"/>
    </source>
</evidence>
<dbReference type="SUPFAM" id="SSF48264">
    <property type="entry name" value="Cytochrome P450"/>
    <property type="match status" value="1"/>
</dbReference>
<dbReference type="GO" id="GO:0005789">
    <property type="term" value="C:endoplasmic reticulum membrane"/>
    <property type="evidence" value="ECO:0007669"/>
    <property type="project" value="UniProtKB-SubCell"/>
</dbReference>
<accession>A0A8K0C9U7</accession>
<evidence type="ECO:0000313" key="15">
    <source>
        <dbReference type="EMBL" id="KAF2880402.1"/>
    </source>
</evidence>
<dbReference type="GO" id="GO:0016705">
    <property type="term" value="F:oxidoreductase activity, acting on paired donors, with incorporation or reduction of molecular oxygen"/>
    <property type="evidence" value="ECO:0007669"/>
    <property type="project" value="InterPro"/>
</dbReference>